<name>A0ABT5Z1M5_9ACTN</name>
<comment type="caution">
    <text evidence="2">The sequence shown here is derived from an EMBL/GenBank/DDBJ whole genome shotgun (WGS) entry which is preliminary data.</text>
</comment>
<accession>A0ABT5Z1M5</accession>
<keyword evidence="3" id="KW-1185">Reference proteome</keyword>
<reference evidence="2 3" key="1">
    <citation type="submission" date="2023-03" db="EMBL/GenBank/DDBJ databases">
        <title>Draft genome sequence of type strain Streptomyces ferralitis JCM 14344.</title>
        <authorList>
            <person name="Klaysubun C."/>
            <person name="Duangmal K."/>
        </authorList>
    </citation>
    <scope>NUCLEOTIDE SEQUENCE [LARGE SCALE GENOMIC DNA]</scope>
    <source>
        <strain evidence="2 3">JCM 14344</strain>
    </source>
</reference>
<dbReference type="EMBL" id="JARHTQ010000011">
    <property type="protein sequence ID" value="MDF2257668.1"/>
    <property type="molecule type" value="Genomic_DNA"/>
</dbReference>
<evidence type="ECO:0000313" key="2">
    <source>
        <dbReference type="EMBL" id="MDF2257668.1"/>
    </source>
</evidence>
<evidence type="ECO:0000256" key="1">
    <source>
        <dbReference type="SAM" id="MobiDB-lite"/>
    </source>
</evidence>
<dbReference type="Proteomes" id="UP001220022">
    <property type="component" value="Unassembled WGS sequence"/>
</dbReference>
<protein>
    <recommendedName>
        <fullName evidence="4">Lipoprotein</fullName>
    </recommendedName>
</protein>
<evidence type="ECO:0008006" key="4">
    <source>
        <dbReference type="Google" id="ProtNLM"/>
    </source>
</evidence>
<sequence length="175" mass="17855">MTLLAALSLGAAGCTGEAPSPARDNGGAPPAPAPASSSQPVAGVEDAVAAYRAMWKDLEAAGRTADPNAPQLGDHAAGGALRLLKYGLAKDRQDGVIAKGEVILSPQVESATPAAAPKQVKIVDCSDGSHWLVYKHDGALENDVPGGHHETKATVQHFGTEWKVVDLTMGEVGSC</sequence>
<evidence type="ECO:0000313" key="3">
    <source>
        <dbReference type="Proteomes" id="UP001220022"/>
    </source>
</evidence>
<organism evidence="2 3">
    <name type="scientific">Streptantibioticus ferralitis</name>
    <dbReference type="NCBI Taxonomy" id="236510"/>
    <lineage>
        <taxon>Bacteria</taxon>
        <taxon>Bacillati</taxon>
        <taxon>Actinomycetota</taxon>
        <taxon>Actinomycetes</taxon>
        <taxon>Kitasatosporales</taxon>
        <taxon>Streptomycetaceae</taxon>
        <taxon>Streptantibioticus</taxon>
    </lineage>
</organism>
<proteinExistence type="predicted"/>
<feature type="region of interest" description="Disordered" evidence="1">
    <location>
        <begin position="14"/>
        <end position="41"/>
    </location>
</feature>
<dbReference type="RefSeq" id="WP_275815918.1">
    <property type="nucleotide sequence ID" value="NZ_BAAANM010000022.1"/>
</dbReference>
<gene>
    <name evidence="2" type="ORF">P2L57_18680</name>
</gene>